<reference evidence="2" key="1">
    <citation type="journal article" date="2022" name="Mol. Ecol. Resour.">
        <title>The genomes of chicory, endive, great burdock and yacon provide insights into Asteraceae palaeo-polyploidization history and plant inulin production.</title>
        <authorList>
            <person name="Fan W."/>
            <person name="Wang S."/>
            <person name="Wang H."/>
            <person name="Wang A."/>
            <person name="Jiang F."/>
            <person name="Liu H."/>
            <person name="Zhao H."/>
            <person name="Xu D."/>
            <person name="Zhang Y."/>
        </authorList>
    </citation>
    <scope>NUCLEOTIDE SEQUENCE [LARGE SCALE GENOMIC DNA]</scope>
    <source>
        <strain evidence="2">cv. Yunnan</strain>
    </source>
</reference>
<sequence length="173" mass="19543">MKSNMKFLYKHYCVSLLSEWSGVLGGAGLVCAKAKVSLGLWGWIWVGTAIIFFLSVESSLGEECWDNQESDSQLIWIGSNGYKRKWIKPDWNNGSCLAQFVYWFEIREASVLDGLMQVSCGDWNGTSFLCENWARGKDNSKGYGLCLVDTDEILHGNYSWYGSWAGFNWVSGQ</sequence>
<protein>
    <submittedName>
        <fullName evidence="1">Uncharacterized protein</fullName>
    </submittedName>
</protein>
<organism evidence="1 2">
    <name type="scientific">Smallanthus sonchifolius</name>
    <dbReference type="NCBI Taxonomy" id="185202"/>
    <lineage>
        <taxon>Eukaryota</taxon>
        <taxon>Viridiplantae</taxon>
        <taxon>Streptophyta</taxon>
        <taxon>Embryophyta</taxon>
        <taxon>Tracheophyta</taxon>
        <taxon>Spermatophyta</taxon>
        <taxon>Magnoliopsida</taxon>
        <taxon>eudicotyledons</taxon>
        <taxon>Gunneridae</taxon>
        <taxon>Pentapetalae</taxon>
        <taxon>asterids</taxon>
        <taxon>campanulids</taxon>
        <taxon>Asterales</taxon>
        <taxon>Asteraceae</taxon>
        <taxon>Asteroideae</taxon>
        <taxon>Heliantheae alliance</taxon>
        <taxon>Millerieae</taxon>
        <taxon>Smallanthus</taxon>
    </lineage>
</organism>
<keyword evidence="2" id="KW-1185">Reference proteome</keyword>
<gene>
    <name evidence="1" type="ORF">L1987_32965</name>
</gene>
<evidence type="ECO:0000313" key="2">
    <source>
        <dbReference type="Proteomes" id="UP001056120"/>
    </source>
</evidence>
<evidence type="ECO:0000313" key="1">
    <source>
        <dbReference type="EMBL" id="KAI3797702.1"/>
    </source>
</evidence>
<accession>A0ACB9HQ10</accession>
<dbReference type="Proteomes" id="UP001056120">
    <property type="component" value="Linkage Group LG11"/>
</dbReference>
<comment type="caution">
    <text evidence="1">The sequence shown here is derived from an EMBL/GenBank/DDBJ whole genome shotgun (WGS) entry which is preliminary data.</text>
</comment>
<name>A0ACB9HQ10_9ASTR</name>
<dbReference type="EMBL" id="CM042028">
    <property type="protein sequence ID" value="KAI3797702.1"/>
    <property type="molecule type" value="Genomic_DNA"/>
</dbReference>
<reference evidence="1 2" key="2">
    <citation type="journal article" date="2022" name="Mol. Ecol. Resour.">
        <title>The genomes of chicory, endive, great burdock and yacon provide insights into Asteraceae paleo-polyploidization history and plant inulin production.</title>
        <authorList>
            <person name="Fan W."/>
            <person name="Wang S."/>
            <person name="Wang H."/>
            <person name="Wang A."/>
            <person name="Jiang F."/>
            <person name="Liu H."/>
            <person name="Zhao H."/>
            <person name="Xu D."/>
            <person name="Zhang Y."/>
        </authorList>
    </citation>
    <scope>NUCLEOTIDE SEQUENCE [LARGE SCALE GENOMIC DNA]</scope>
    <source>
        <strain evidence="2">cv. Yunnan</strain>
        <tissue evidence="1">Leaves</tissue>
    </source>
</reference>
<proteinExistence type="predicted"/>